<feature type="region of interest" description="Disordered" evidence="1">
    <location>
        <begin position="132"/>
        <end position="180"/>
    </location>
</feature>
<accession>A0A6A6Q9Q6</accession>
<sequence length="180" mass="20599">MGRKCTSELEDEVTYSRPTTGRYCAPYFKDPFVNNRWCLTCDDLKPTAEFSRLTKRYIYKSSCNRRIKFRAAQQWVSLTKPCTSPYCSGRIADNHSSSTFRTYKDRDSDCEIDKKEDRVEIRPCPLITLEGLRNRLTTPPPAPSRAAPQTPLRAASPQVLIPIPKRRGESPATPARIPKR</sequence>
<gene>
    <name evidence="2" type="ORF">BU16DRAFT_545203</name>
</gene>
<dbReference type="AlphaFoldDB" id="A0A6A6Q9Q6"/>
<organism evidence="2 3">
    <name type="scientific">Lophium mytilinum</name>
    <dbReference type="NCBI Taxonomy" id="390894"/>
    <lineage>
        <taxon>Eukaryota</taxon>
        <taxon>Fungi</taxon>
        <taxon>Dikarya</taxon>
        <taxon>Ascomycota</taxon>
        <taxon>Pezizomycotina</taxon>
        <taxon>Dothideomycetes</taxon>
        <taxon>Pleosporomycetidae</taxon>
        <taxon>Mytilinidiales</taxon>
        <taxon>Mytilinidiaceae</taxon>
        <taxon>Lophium</taxon>
    </lineage>
</organism>
<reference evidence="2" key="1">
    <citation type="journal article" date="2020" name="Stud. Mycol.">
        <title>101 Dothideomycetes genomes: a test case for predicting lifestyles and emergence of pathogens.</title>
        <authorList>
            <person name="Haridas S."/>
            <person name="Albert R."/>
            <person name="Binder M."/>
            <person name="Bloem J."/>
            <person name="Labutti K."/>
            <person name="Salamov A."/>
            <person name="Andreopoulos B."/>
            <person name="Baker S."/>
            <person name="Barry K."/>
            <person name="Bills G."/>
            <person name="Bluhm B."/>
            <person name="Cannon C."/>
            <person name="Castanera R."/>
            <person name="Culley D."/>
            <person name="Daum C."/>
            <person name="Ezra D."/>
            <person name="Gonzalez J."/>
            <person name="Henrissat B."/>
            <person name="Kuo A."/>
            <person name="Liang C."/>
            <person name="Lipzen A."/>
            <person name="Lutzoni F."/>
            <person name="Magnuson J."/>
            <person name="Mondo S."/>
            <person name="Nolan M."/>
            <person name="Ohm R."/>
            <person name="Pangilinan J."/>
            <person name="Park H.-J."/>
            <person name="Ramirez L."/>
            <person name="Alfaro M."/>
            <person name="Sun H."/>
            <person name="Tritt A."/>
            <person name="Yoshinaga Y."/>
            <person name="Zwiers L.-H."/>
            <person name="Turgeon B."/>
            <person name="Goodwin S."/>
            <person name="Spatafora J."/>
            <person name="Crous P."/>
            <person name="Grigoriev I."/>
        </authorList>
    </citation>
    <scope>NUCLEOTIDE SEQUENCE</scope>
    <source>
        <strain evidence="2">CBS 269.34</strain>
    </source>
</reference>
<evidence type="ECO:0000256" key="1">
    <source>
        <dbReference type="SAM" id="MobiDB-lite"/>
    </source>
</evidence>
<keyword evidence="3" id="KW-1185">Reference proteome</keyword>
<proteinExistence type="predicted"/>
<dbReference type="EMBL" id="MU004201">
    <property type="protein sequence ID" value="KAF2488759.1"/>
    <property type="molecule type" value="Genomic_DNA"/>
</dbReference>
<name>A0A6A6Q9Q6_9PEZI</name>
<evidence type="ECO:0000313" key="2">
    <source>
        <dbReference type="EMBL" id="KAF2488759.1"/>
    </source>
</evidence>
<protein>
    <submittedName>
        <fullName evidence="2">Uncharacterized protein</fullName>
    </submittedName>
</protein>
<evidence type="ECO:0000313" key="3">
    <source>
        <dbReference type="Proteomes" id="UP000799750"/>
    </source>
</evidence>
<dbReference type="Proteomes" id="UP000799750">
    <property type="component" value="Unassembled WGS sequence"/>
</dbReference>